<feature type="transmembrane region" description="Helical" evidence="6">
    <location>
        <begin position="12"/>
        <end position="32"/>
    </location>
</feature>
<feature type="transmembrane region" description="Helical" evidence="6">
    <location>
        <begin position="152"/>
        <end position="173"/>
    </location>
</feature>
<evidence type="ECO:0000313" key="7">
    <source>
        <dbReference type="EMBL" id="UYQ91606.1"/>
    </source>
</evidence>
<gene>
    <name evidence="7" type="ORF">MKQ68_16060</name>
</gene>
<dbReference type="InterPro" id="IPR011701">
    <property type="entry name" value="MFS"/>
</dbReference>
<evidence type="ECO:0000256" key="2">
    <source>
        <dbReference type="ARBA" id="ARBA00022475"/>
    </source>
</evidence>
<dbReference type="Gene3D" id="1.20.1250.20">
    <property type="entry name" value="MFS general substrate transporter like domains"/>
    <property type="match status" value="2"/>
</dbReference>
<feature type="transmembrane region" description="Helical" evidence="6">
    <location>
        <begin position="376"/>
        <end position="397"/>
    </location>
</feature>
<keyword evidence="5 6" id="KW-0472">Membrane</keyword>
<evidence type="ECO:0000313" key="8">
    <source>
        <dbReference type="Proteomes" id="UP001162741"/>
    </source>
</evidence>
<feature type="transmembrane region" description="Helical" evidence="6">
    <location>
        <begin position="272"/>
        <end position="292"/>
    </location>
</feature>
<feature type="transmembrane region" description="Helical" evidence="6">
    <location>
        <begin position="87"/>
        <end position="107"/>
    </location>
</feature>
<organism evidence="7 8">
    <name type="scientific">Chitinophaga horti</name>
    <dbReference type="NCBI Taxonomy" id="2920382"/>
    <lineage>
        <taxon>Bacteria</taxon>
        <taxon>Pseudomonadati</taxon>
        <taxon>Bacteroidota</taxon>
        <taxon>Chitinophagia</taxon>
        <taxon>Chitinophagales</taxon>
        <taxon>Chitinophagaceae</taxon>
        <taxon>Chitinophaga</taxon>
    </lineage>
</organism>
<keyword evidence="2" id="KW-1003">Cell membrane</keyword>
<evidence type="ECO:0000256" key="3">
    <source>
        <dbReference type="ARBA" id="ARBA00022692"/>
    </source>
</evidence>
<keyword evidence="8" id="KW-1185">Reference proteome</keyword>
<dbReference type="RefSeq" id="WP_264280003.1">
    <property type="nucleotide sequence ID" value="NZ_CP107006.1"/>
</dbReference>
<feature type="transmembrane region" description="Helical" evidence="6">
    <location>
        <begin position="193"/>
        <end position="212"/>
    </location>
</feature>
<evidence type="ECO:0000256" key="5">
    <source>
        <dbReference type="ARBA" id="ARBA00023136"/>
    </source>
</evidence>
<protein>
    <submittedName>
        <fullName evidence="7">MFS transporter</fullName>
    </submittedName>
</protein>
<dbReference type="Pfam" id="PF07690">
    <property type="entry name" value="MFS_1"/>
    <property type="match status" value="1"/>
</dbReference>
<sequence length="477" mass="51361">MSSTQQVKRGTSPSFFVLVMVFFFWGFVAASNDILIPLFREKFNIQGWQSQLVGFAFYVAYFVGAVIYFLVSSAIKTDPLNRMGYKNGIIYGLIFSGLGTLIFYPAAELQSFPLMLTGLFVVALGFALQQIAANPFAIALGDPADGAKRLNLAGGINNFGATLGPVVVSAAIFGDIGPDAAKNASINDVKIPYLVLGALFVLVAVFFKISKLPAIRNDEAVEKGLGALKYPQLALGMVAIFTYVGVEVTIAANLGDYLRHTQQLDSANISQYVSLFWGSMMIGRWTAGSSAFNPSPNLKKILTVIIPFVAFAVFLGINMARGTDVSDLYVYAYCIIALIIAFFLSQDKPARQLLIFASFGIIAMLIGLFTTGKVALFAFISGGLFCSVMWPCIFTLATAGLGKYTSQGSAFLVMMILGGAIIPVLQSLLGGVEWIGIHHSYWLPVACFAYLAFFAIKVKNILKSQGIDYESAISGGH</sequence>
<evidence type="ECO:0000256" key="4">
    <source>
        <dbReference type="ARBA" id="ARBA00022989"/>
    </source>
</evidence>
<feature type="transmembrane region" description="Helical" evidence="6">
    <location>
        <begin position="353"/>
        <end position="370"/>
    </location>
</feature>
<dbReference type="SUPFAM" id="SSF103473">
    <property type="entry name" value="MFS general substrate transporter"/>
    <property type="match status" value="1"/>
</dbReference>
<dbReference type="InterPro" id="IPR050375">
    <property type="entry name" value="MFS_TsgA-like"/>
</dbReference>
<proteinExistence type="predicted"/>
<comment type="subcellular location">
    <subcellularLocation>
        <location evidence="1">Cell inner membrane</location>
        <topology evidence="1">Multi-pass membrane protein</topology>
    </subcellularLocation>
</comment>
<feature type="transmembrane region" description="Helical" evidence="6">
    <location>
        <begin position="328"/>
        <end position="346"/>
    </location>
</feature>
<feature type="transmembrane region" description="Helical" evidence="6">
    <location>
        <begin position="52"/>
        <end position="75"/>
    </location>
</feature>
<dbReference type="InterPro" id="IPR036259">
    <property type="entry name" value="MFS_trans_sf"/>
</dbReference>
<feature type="transmembrane region" description="Helical" evidence="6">
    <location>
        <begin position="233"/>
        <end position="252"/>
    </location>
</feature>
<keyword evidence="4 6" id="KW-1133">Transmembrane helix</keyword>
<evidence type="ECO:0000256" key="6">
    <source>
        <dbReference type="SAM" id="Phobius"/>
    </source>
</evidence>
<keyword evidence="3 6" id="KW-0812">Transmembrane</keyword>
<feature type="transmembrane region" description="Helical" evidence="6">
    <location>
        <begin position="441"/>
        <end position="458"/>
    </location>
</feature>
<dbReference type="PANTHER" id="PTHR43702:SF3">
    <property type="entry name" value="PROTEIN TSGA"/>
    <property type="match status" value="1"/>
</dbReference>
<dbReference type="PANTHER" id="PTHR43702">
    <property type="entry name" value="L-FUCOSE-PROTON SYMPORTER"/>
    <property type="match status" value="1"/>
</dbReference>
<reference evidence="7" key="1">
    <citation type="submission" date="2022-10" db="EMBL/GenBank/DDBJ databases">
        <title>Chitinophaga sp. nov., isolated from soil.</title>
        <authorList>
            <person name="Jeon C.O."/>
        </authorList>
    </citation>
    <scope>NUCLEOTIDE SEQUENCE</scope>
    <source>
        <strain evidence="7">R8</strain>
    </source>
</reference>
<dbReference type="EMBL" id="CP107006">
    <property type="protein sequence ID" value="UYQ91606.1"/>
    <property type="molecule type" value="Genomic_DNA"/>
</dbReference>
<name>A0ABY6IWN7_9BACT</name>
<feature type="transmembrane region" description="Helical" evidence="6">
    <location>
        <begin position="409"/>
        <end position="429"/>
    </location>
</feature>
<accession>A0ABY6IWN7</accession>
<evidence type="ECO:0000256" key="1">
    <source>
        <dbReference type="ARBA" id="ARBA00004429"/>
    </source>
</evidence>
<feature type="transmembrane region" description="Helical" evidence="6">
    <location>
        <begin position="119"/>
        <end position="140"/>
    </location>
</feature>
<dbReference type="Proteomes" id="UP001162741">
    <property type="component" value="Chromosome"/>
</dbReference>
<feature type="transmembrane region" description="Helical" evidence="6">
    <location>
        <begin position="301"/>
        <end position="322"/>
    </location>
</feature>